<dbReference type="AlphaFoldDB" id="A0A6M7URB4"/>
<accession>A0A6M7URB4</accession>
<organism evidence="1 2">
    <name type="scientific">Mesorhizobium erdmanii</name>
    <dbReference type="NCBI Taxonomy" id="1777866"/>
    <lineage>
        <taxon>Bacteria</taxon>
        <taxon>Pseudomonadati</taxon>
        <taxon>Pseudomonadota</taxon>
        <taxon>Alphaproteobacteria</taxon>
        <taxon>Hyphomicrobiales</taxon>
        <taxon>Phyllobacteriaceae</taxon>
        <taxon>Mesorhizobium</taxon>
    </lineage>
</organism>
<evidence type="ECO:0000313" key="2">
    <source>
        <dbReference type="Proteomes" id="UP000503339"/>
    </source>
</evidence>
<name>A0A6M7URB4_9HYPH</name>
<reference evidence="1 2" key="1">
    <citation type="submission" date="2018-10" db="EMBL/GenBank/DDBJ databases">
        <authorList>
            <person name="Perry B.J."/>
            <person name="Sullivan J.T."/>
            <person name="Murphy R.J.T."/>
            <person name="Ramsay J.P."/>
            <person name="Ronson C.W."/>
        </authorList>
    </citation>
    <scope>NUCLEOTIDE SEQUENCE [LARGE SCALE GENOMIC DNA]</scope>
    <source>
        <strain evidence="1 2">NZP2014</strain>
    </source>
</reference>
<gene>
    <name evidence="1" type="ORF">EB233_31690</name>
</gene>
<dbReference type="EMBL" id="CP033361">
    <property type="protein sequence ID" value="QKC79426.1"/>
    <property type="molecule type" value="Genomic_DNA"/>
</dbReference>
<evidence type="ECO:0000313" key="1">
    <source>
        <dbReference type="EMBL" id="QKC79426.1"/>
    </source>
</evidence>
<keyword evidence="2" id="KW-1185">Reference proteome</keyword>
<proteinExistence type="predicted"/>
<dbReference type="KEGG" id="merd:EB233_31690"/>
<sequence length="59" mass="6506">MQHASVLGRYAAIPFHMDRGLGEKKMAPINSAPACAERCGGESQRPARWIVGFRLHLQS</sequence>
<dbReference type="Proteomes" id="UP000503339">
    <property type="component" value="Chromosome"/>
</dbReference>
<protein>
    <submittedName>
        <fullName evidence="1">Uncharacterized protein</fullName>
    </submittedName>
</protein>